<dbReference type="PROSITE" id="PS51085">
    <property type="entry name" value="2FE2S_FER_2"/>
    <property type="match status" value="1"/>
</dbReference>
<keyword evidence="5" id="KW-0411">Iron-sulfur</keyword>
<organism evidence="8 9">
    <name type="scientific">Paenibacillus macerans</name>
    <name type="common">Bacillus macerans</name>
    <dbReference type="NCBI Taxonomy" id="44252"/>
    <lineage>
        <taxon>Bacteria</taxon>
        <taxon>Bacillati</taxon>
        <taxon>Bacillota</taxon>
        <taxon>Bacilli</taxon>
        <taxon>Bacillales</taxon>
        <taxon>Paenibacillaceae</taxon>
        <taxon>Paenibacillus</taxon>
    </lineage>
</organism>
<dbReference type="Proteomes" id="UP000442469">
    <property type="component" value="Unassembled WGS sequence"/>
</dbReference>
<evidence type="ECO:0000313" key="9">
    <source>
        <dbReference type="Proteomes" id="UP000442469"/>
    </source>
</evidence>
<dbReference type="InterPro" id="IPR001041">
    <property type="entry name" value="2Fe-2S_ferredoxin-type"/>
</dbReference>
<dbReference type="AlphaFoldDB" id="A0A6N8EWG1"/>
<evidence type="ECO:0000256" key="2">
    <source>
        <dbReference type="ARBA" id="ARBA00022714"/>
    </source>
</evidence>
<evidence type="ECO:0000313" key="8">
    <source>
        <dbReference type="EMBL" id="MUG22781.1"/>
    </source>
</evidence>
<dbReference type="PANTHER" id="PTHR23426:SF65">
    <property type="entry name" value="FERREDOXIN-2, MITOCHONDRIAL"/>
    <property type="match status" value="1"/>
</dbReference>
<protein>
    <submittedName>
        <fullName evidence="8">2Fe-2S iron-sulfur cluster binding domain-containing protein</fullName>
    </submittedName>
</protein>
<dbReference type="SUPFAM" id="SSF54292">
    <property type="entry name" value="2Fe-2S ferredoxin-like"/>
    <property type="match status" value="1"/>
</dbReference>
<sequence>MPVEVQVMFWPQGKKVKVRQGTNVLRAAREARLHIATRCGGQAACLLCKVRVEKGGGSALSPLSAAEARKLGALAEEGIRLACQAKVIGNAEIHLPEDPLKAAVRKKLLEQQEDDRLW</sequence>
<dbReference type="PANTHER" id="PTHR23426">
    <property type="entry name" value="FERREDOXIN/ADRENODOXIN"/>
    <property type="match status" value="1"/>
</dbReference>
<dbReference type="GO" id="GO:0140647">
    <property type="term" value="P:P450-containing electron transport chain"/>
    <property type="evidence" value="ECO:0007669"/>
    <property type="project" value="InterPro"/>
</dbReference>
<keyword evidence="3" id="KW-0479">Metal-binding</keyword>
<evidence type="ECO:0000256" key="6">
    <source>
        <dbReference type="ARBA" id="ARBA00034078"/>
    </source>
</evidence>
<comment type="similarity">
    <text evidence="1">Belongs to the adrenodoxin/putidaredoxin family.</text>
</comment>
<reference evidence="8 9" key="1">
    <citation type="submission" date="2019-11" db="EMBL/GenBank/DDBJ databases">
        <title>Draft genome sequences of five Paenibacillus species of dairy origin.</title>
        <authorList>
            <person name="Olajide A.M."/>
            <person name="Chen S."/>
            <person name="Lapointe G."/>
        </authorList>
    </citation>
    <scope>NUCLEOTIDE SEQUENCE [LARGE SCALE GENOMIC DNA]</scope>
    <source>
        <strain evidence="8 9">3CT49</strain>
    </source>
</reference>
<dbReference type="CDD" id="cd00207">
    <property type="entry name" value="fer2"/>
    <property type="match status" value="1"/>
</dbReference>
<evidence type="ECO:0000259" key="7">
    <source>
        <dbReference type="PROSITE" id="PS51085"/>
    </source>
</evidence>
<comment type="caution">
    <text evidence="8">The sequence shown here is derived from an EMBL/GenBank/DDBJ whole genome shotgun (WGS) entry which is preliminary data.</text>
</comment>
<dbReference type="InterPro" id="IPR001055">
    <property type="entry name" value="Adrenodoxin-like"/>
</dbReference>
<dbReference type="Pfam" id="PF00111">
    <property type="entry name" value="Fer2"/>
    <property type="match status" value="1"/>
</dbReference>
<keyword evidence="4" id="KW-0408">Iron</keyword>
<evidence type="ECO:0000256" key="3">
    <source>
        <dbReference type="ARBA" id="ARBA00022723"/>
    </source>
</evidence>
<accession>A0A6N8EWG1</accession>
<dbReference type="Gene3D" id="3.10.20.30">
    <property type="match status" value="1"/>
</dbReference>
<evidence type="ECO:0000256" key="1">
    <source>
        <dbReference type="ARBA" id="ARBA00010914"/>
    </source>
</evidence>
<dbReference type="EMBL" id="WNZZ01000005">
    <property type="protein sequence ID" value="MUG22781.1"/>
    <property type="molecule type" value="Genomic_DNA"/>
</dbReference>
<feature type="domain" description="2Fe-2S ferredoxin-type" evidence="7">
    <location>
        <begin position="3"/>
        <end position="99"/>
    </location>
</feature>
<dbReference type="InterPro" id="IPR036010">
    <property type="entry name" value="2Fe-2S_ferredoxin-like_sf"/>
</dbReference>
<dbReference type="GO" id="GO:0046872">
    <property type="term" value="F:metal ion binding"/>
    <property type="evidence" value="ECO:0007669"/>
    <property type="project" value="UniProtKB-KW"/>
</dbReference>
<dbReference type="InterPro" id="IPR012675">
    <property type="entry name" value="Beta-grasp_dom_sf"/>
</dbReference>
<proteinExistence type="inferred from homology"/>
<keyword evidence="2" id="KW-0001">2Fe-2S</keyword>
<evidence type="ECO:0000256" key="4">
    <source>
        <dbReference type="ARBA" id="ARBA00023004"/>
    </source>
</evidence>
<gene>
    <name evidence="8" type="ORF">GNQ08_10195</name>
</gene>
<dbReference type="GO" id="GO:0009055">
    <property type="term" value="F:electron transfer activity"/>
    <property type="evidence" value="ECO:0007669"/>
    <property type="project" value="TreeGrafter"/>
</dbReference>
<dbReference type="GO" id="GO:0051537">
    <property type="term" value="F:2 iron, 2 sulfur cluster binding"/>
    <property type="evidence" value="ECO:0007669"/>
    <property type="project" value="UniProtKB-KW"/>
</dbReference>
<evidence type="ECO:0000256" key="5">
    <source>
        <dbReference type="ARBA" id="ARBA00023014"/>
    </source>
</evidence>
<name>A0A6N8EWG1_PAEMA</name>
<comment type="cofactor">
    <cofactor evidence="6">
        <name>[2Fe-2S] cluster</name>
        <dbReference type="ChEBI" id="CHEBI:190135"/>
    </cofactor>
</comment>